<evidence type="ECO:0000256" key="2">
    <source>
        <dbReference type="ARBA" id="ARBA00022729"/>
    </source>
</evidence>
<feature type="region of interest" description="Disordered" evidence="6">
    <location>
        <begin position="89"/>
        <end position="236"/>
    </location>
</feature>
<dbReference type="Gene3D" id="2.170.140.10">
    <property type="entry name" value="Chitin binding domain"/>
    <property type="match status" value="2"/>
</dbReference>
<evidence type="ECO:0000313" key="9">
    <source>
        <dbReference type="EMBL" id="CAD7646662.1"/>
    </source>
</evidence>
<dbReference type="SUPFAM" id="SSF57625">
    <property type="entry name" value="Invertebrate chitin-binding proteins"/>
    <property type="match status" value="2"/>
</dbReference>
<keyword evidence="4" id="KW-1015">Disulfide bond</keyword>
<dbReference type="EMBL" id="OC917288">
    <property type="protein sequence ID" value="CAD7646662.1"/>
    <property type="molecule type" value="Genomic_DNA"/>
</dbReference>
<feature type="domain" description="Chitin-binding type-2" evidence="8">
    <location>
        <begin position="243"/>
        <end position="304"/>
    </location>
</feature>
<dbReference type="InterPro" id="IPR002557">
    <property type="entry name" value="Chitin-bd_dom"/>
</dbReference>
<feature type="chain" id="PRO_5036403549" description="Chitin-binding type-2 domain-containing protein" evidence="7">
    <location>
        <begin position="16"/>
        <end position="331"/>
    </location>
</feature>
<feature type="compositionally biased region" description="Low complexity" evidence="6">
    <location>
        <begin position="106"/>
        <end position="122"/>
    </location>
</feature>
<dbReference type="PANTHER" id="PTHR23301">
    <property type="entry name" value="CHITIN BINDING PERITROPHIN-A"/>
    <property type="match status" value="1"/>
</dbReference>
<dbReference type="Proteomes" id="UP000728032">
    <property type="component" value="Unassembled WGS sequence"/>
</dbReference>
<feature type="compositionally biased region" description="Low complexity" evidence="6">
    <location>
        <begin position="132"/>
        <end position="201"/>
    </location>
</feature>
<feature type="region of interest" description="Disordered" evidence="6">
    <location>
        <begin position="299"/>
        <end position="331"/>
    </location>
</feature>
<evidence type="ECO:0000256" key="7">
    <source>
        <dbReference type="SAM" id="SignalP"/>
    </source>
</evidence>
<feature type="compositionally biased region" description="Polar residues" evidence="6">
    <location>
        <begin position="202"/>
        <end position="219"/>
    </location>
</feature>
<feature type="signal peptide" evidence="7">
    <location>
        <begin position="1"/>
        <end position="15"/>
    </location>
</feature>
<dbReference type="PANTHER" id="PTHR23301:SF0">
    <property type="entry name" value="CHITIN-BINDING TYPE-2 DOMAIN-CONTAINING PROTEIN-RELATED"/>
    <property type="match status" value="1"/>
</dbReference>
<keyword evidence="10" id="KW-1185">Reference proteome</keyword>
<sequence length="331" mass="34598">MQKLIFAIIIAAVGAAPSPYRSGTPIPGYQCPQEDIDNTGCKGPKDCLYPNPADCHSFIQCNDAGLAYEMPCAPVDLVYNDTLKECDWESTTPCRTSTTPLPTAQTSEAPVETTATPEAPTTDAQTSEQPISSTTESEVTSESESSTAQTSSAPVQTTTESVSESSSTTAPPSESTSAAPVETTQTPEEPTASPSTQSPTEGQTSEQPIESSTAQTSSAPVKPSTPEPTQGSGFVCPVEDIANTGCKGPTDCLYPNPENCQTFIQCTVNPDNSGTPVVMPCPAGLEWNDNIKRCDYPESSTCPKGSTARPTEQTSEAPVETTLSTSQAVNT</sequence>
<evidence type="ECO:0000256" key="3">
    <source>
        <dbReference type="ARBA" id="ARBA00022737"/>
    </source>
</evidence>
<dbReference type="EMBL" id="CAJPVJ010002463">
    <property type="protein sequence ID" value="CAG2166321.1"/>
    <property type="molecule type" value="Genomic_DNA"/>
</dbReference>
<dbReference type="GO" id="GO:0005576">
    <property type="term" value="C:extracellular region"/>
    <property type="evidence" value="ECO:0007669"/>
    <property type="project" value="InterPro"/>
</dbReference>
<keyword evidence="1" id="KW-0147">Chitin-binding</keyword>
<evidence type="ECO:0000259" key="8">
    <source>
        <dbReference type="PROSITE" id="PS50940"/>
    </source>
</evidence>
<evidence type="ECO:0000256" key="5">
    <source>
        <dbReference type="ARBA" id="ARBA00023180"/>
    </source>
</evidence>
<organism evidence="9">
    <name type="scientific">Oppiella nova</name>
    <dbReference type="NCBI Taxonomy" id="334625"/>
    <lineage>
        <taxon>Eukaryota</taxon>
        <taxon>Metazoa</taxon>
        <taxon>Ecdysozoa</taxon>
        <taxon>Arthropoda</taxon>
        <taxon>Chelicerata</taxon>
        <taxon>Arachnida</taxon>
        <taxon>Acari</taxon>
        <taxon>Acariformes</taxon>
        <taxon>Sarcoptiformes</taxon>
        <taxon>Oribatida</taxon>
        <taxon>Brachypylina</taxon>
        <taxon>Oppioidea</taxon>
        <taxon>Oppiidae</taxon>
        <taxon>Oppiella</taxon>
    </lineage>
</organism>
<dbReference type="PROSITE" id="PS50940">
    <property type="entry name" value="CHIT_BIND_II"/>
    <property type="match status" value="2"/>
</dbReference>
<name>A0A7R9LRQ4_9ACAR</name>
<accession>A0A7R9LRQ4</accession>
<dbReference type="Pfam" id="PF01607">
    <property type="entry name" value="CBM_14"/>
    <property type="match status" value="2"/>
</dbReference>
<evidence type="ECO:0000256" key="6">
    <source>
        <dbReference type="SAM" id="MobiDB-lite"/>
    </source>
</evidence>
<keyword evidence="5" id="KW-0325">Glycoprotein</keyword>
<evidence type="ECO:0000256" key="1">
    <source>
        <dbReference type="ARBA" id="ARBA00022669"/>
    </source>
</evidence>
<dbReference type="GO" id="GO:0008061">
    <property type="term" value="F:chitin binding"/>
    <property type="evidence" value="ECO:0007669"/>
    <property type="project" value="UniProtKB-KW"/>
</dbReference>
<dbReference type="InterPro" id="IPR051940">
    <property type="entry name" value="Chitin_bind-dev_reg"/>
</dbReference>
<reference evidence="9" key="1">
    <citation type="submission" date="2020-11" db="EMBL/GenBank/DDBJ databases">
        <authorList>
            <person name="Tran Van P."/>
        </authorList>
    </citation>
    <scope>NUCLEOTIDE SEQUENCE</scope>
</reference>
<evidence type="ECO:0000313" key="10">
    <source>
        <dbReference type="Proteomes" id="UP000728032"/>
    </source>
</evidence>
<protein>
    <recommendedName>
        <fullName evidence="8">Chitin-binding type-2 domain-containing protein</fullName>
    </recommendedName>
</protein>
<evidence type="ECO:0000256" key="4">
    <source>
        <dbReference type="ARBA" id="ARBA00023157"/>
    </source>
</evidence>
<dbReference type="OrthoDB" id="6511399at2759"/>
<feature type="compositionally biased region" description="Polar residues" evidence="6">
    <location>
        <begin position="89"/>
        <end position="105"/>
    </location>
</feature>
<keyword evidence="3" id="KW-0677">Repeat</keyword>
<proteinExistence type="predicted"/>
<dbReference type="SMART" id="SM00494">
    <property type="entry name" value="ChtBD2"/>
    <property type="match status" value="2"/>
</dbReference>
<feature type="domain" description="Chitin-binding type-2" evidence="8">
    <location>
        <begin position="38"/>
        <end position="96"/>
    </location>
</feature>
<keyword evidence="2 7" id="KW-0732">Signal</keyword>
<dbReference type="AlphaFoldDB" id="A0A7R9LRQ4"/>
<gene>
    <name evidence="9" type="ORF">ONB1V03_LOCUS5845</name>
</gene>
<dbReference type="InterPro" id="IPR036508">
    <property type="entry name" value="Chitin-bd_dom_sf"/>
</dbReference>